<feature type="domain" description="EGF-like" evidence="10">
    <location>
        <begin position="1243"/>
        <end position="1282"/>
    </location>
</feature>
<feature type="domain" description="EGF-like" evidence="10">
    <location>
        <begin position="1102"/>
        <end position="1138"/>
    </location>
</feature>
<dbReference type="Gene3D" id="2.60.120.200">
    <property type="match status" value="3"/>
</dbReference>
<dbReference type="GO" id="GO:0005112">
    <property type="term" value="F:Notch binding"/>
    <property type="evidence" value="ECO:0007669"/>
    <property type="project" value="TreeGrafter"/>
</dbReference>
<sequence>MDLGVWSRGFMLKVAAGWIVLSIFALLLSEAATSLGPSDRPEAYFNGSSYIRLSRPISLKQLVGLSFRTCVGGELFSQRSESYTLHVTALYEQVVVSWSRPGQAQREVGLAKETLDNRWHWVALRYRPSPPALLLEVDKETLVISNVTWNGELLSAGALEAGGAVVGNLFSGCLHEGPQLEFHTAYLLQTNVRFGHCPLTTDECKDRKDVLRIPPKDHCYNEPCLRHGTCISRHDRYEPCQHGRCYDGHASYMCLCEPGWGGRNCSVVLQGCISDPCANRGTCLPWLAHETDHRFNCSCAPGFHGTTCEKITTMSMEKSSFVEVNTSREEGYDISFRFKTTLGNGLLAMGRGLTYFFLELSNGRLNLHSSLLNKWEGVFIGSNLNDSNWQKVRQHLYDLVRSHKEMCVAFTVFVTINSSHVVLSANEEQAIYPISQNKALNASVTSFPSTRLGMTGSSYATLTHGPNYFVGCFQDVVVNQHWIIPEGLTGAQPGYSEGEETETKERNEEGEGARVVLRGVLASCPRTPQCEPNPCQSGGHCGDAWTTFACSCPRPYLGHTCQYNYTAATFGQESARRHSIVVVTVSELARRSVHAAIDISMFVRTRKPTGQIFYLGSGFSRDGGTDETLVAASLKGGELLVHLRLNHTPENFTVGGTRLDNGHLHLIQVMRNSTLVQIKLNGTEYFRKSISAAKQLDAQVLYLGGPPTIPTNLPLPPSPEPDDAEYFKGVIQDVQISNGLNVTIVEFFPLRVEEVSLPPPFGVVELDPEGVLRGVISDDVCASMPCDYNAICTNTWNDYMCTCPRGYKGKQCDEVEFCQLQGCPLNSHCRNLDRGFECVSNATFDGMNTTLTYKLWTPAADAFAEQVDPPHMLTLTYRSKVGGRIFHAELDDTEGIETEKNTTNGGVSWFNVGVYRGQATLQWRLGGLPALRTLRAHIDPLRWTTLRLTLADDHIKGTFVDQEGHEEFSLMDKINVAAWQKLMMRGVITLGGSKGHASVTTKARPPTTATTFVGCLGAVHVGGLLLPYFTEEELFLGPAAALLAAQPHYALLSGSPWGWSEGVGCVLCLEQECQRGAHCEDVRNSYSCACPPGYAGDYCQVDIDECENNQCQHGAKCKDDVAKYFCLCPEGYDGDLCEHDIDECESSPCAHGGSCVNLAGGYRCECSPERRGARCQLPRDRSCAHAPCAQHASCTDVYDASSGNNYTCVCEEGWVGVHCEMPFCEPPVCLCEPGYSGRQCERELDACAKAGEDACAHNGRCRTTRGRAECDCPPEWRGTRCEVDVDECAELLVDCGPGICRNLPGGYTCECSPGLCGDGCALADPCFEVFTEENGANRTGPCLNGGSCSQRCRNTTDYYCDCAHPATGKDCAQLLTADEDVYNTTKILLVVGGALLWALILGGGLALLAAHMRRKLATRGKYLTSGEKYCNPKAKTTQNALKPPPEKGRI</sequence>
<protein>
    <submittedName>
        <fullName evidence="11">Uncharacterized protein</fullName>
    </submittedName>
</protein>
<feature type="disulfide bond" evidence="6">
    <location>
        <begin position="1311"/>
        <end position="1320"/>
    </location>
</feature>
<evidence type="ECO:0000256" key="6">
    <source>
        <dbReference type="PROSITE-ProRule" id="PRU00076"/>
    </source>
</evidence>
<keyword evidence="8" id="KW-0472">Membrane</keyword>
<dbReference type="Gene3D" id="2.10.25.10">
    <property type="entry name" value="Laminin"/>
    <property type="match status" value="10"/>
</dbReference>
<evidence type="ECO:0000313" key="12">
    <source>
        <dbReference type="Proteomes" id="UP001497472"/>
    </source>
</evidence>
<accession>A0AAV1JIH6</accession>
<dbReference type="GO" id="GO:0007219">
    <property type="term" value="P:Notch signaling pathway"/>
    <property type="evidence" value="ECO:0007669"/>
    <property type="project" value="TreeGrafter"/>
</dbReference>
<organism evidence="11 12">
    <name type="scientific">Leptosia nina</name>
    <dbReference type="NCBI Taxonomy" id="320188"/>
    <lineage>
        <taxon>Eukaryota</taxon>
        <taxon>Metazoa</taxon>
        <taxon>Ecdysozoa</taxon>
        <taxon>Arthropoda</taxon>
        <taxon>Hexapoda</taxon>
        <taxon>Insecta</taxon>
        <taxon>Pterygota</taxon>
        <taxon>Neoptera</taxon>
        <taxon>Endopterygota</taxon>
        <taxon>Lepidoptera</taxon>
        <taxon>Glossata</taxon>
        <taxon>Ditrysia</taxon>
        <taxon>Papilionoidea</taxon>
        <taxon>Pieridae</taxon>
        <taxon>Pierinae</taxon>
        <taxon>Leptosia</taxon>
    </lineage>
</organism>
<dbReference type="PROSITE" id="PS01186">
    <property type="entry name" value="EGF_2"/>
    <property type="match status" value="7"/>
</dbReference>
<evidence type="ECO:0000259" key="10">
    <source>
        <dbReference type="PROSITE" id="PS50026"/>
    </source>
</evidence>
<dbReference type="EMBL" id="CAVLEF010000010">
    <property type="protein sequence ID" value="CAK1548011.1"/>
    <property type="molecule type" value="Genomic_DNA"/>
</dbReference>
<feature type="disulfide bond" evidence="6">
    <location>
        <begin position="1362"/>
        <end position="1371"/>
    </location>
</feature>
<keyword evidence="12" id="KW-1185">Reference proteome</keyword>
<reference evidence="11 12" key="1">
    <citation type="submission" date="2023-11" db="EMBL/GenBank/DDBJ databases">
        <authorList>
            <person name="Okamura Y."/>
        </authorList>
    </citation>
    <scope>NUCLEOTIDE SEQUENCE [LARGE SCALE GENOMIC DNA]</scope>
</reference>
<feature type="disulfide bond" evidence="6">
    <location>
        <begin position="299"/>
        <end position="308"/>
    </location>
</feature>
<dbReference type="GO" id="GO:0009653">
    <property type="term" value="P:anatomical structure morphogenesis"/>
    <property type="evidence" value="ECO:0007669"/>
    <property type="project" value="UniProtKB-ARBA"/>
</dbReference>
<feature type="domain" description="EGF-like" evidence="10">
    <location>
        <begin position="268"/>
        <end position="309"/>
    </location>
</feature>
<dbReference type="PROSITE" id="PS50025">
    <property type="entry name" value="LAM_G_DOMAIN"/>
    <property type="match status" value="2"/>
</dbReference>
<dbReference type="InterPro" id="IPR018097">
    <property type="entry name" value="EGF_Ca-bd_CS"/>
</dbReference>
<dbReference type="InterPro" id="IPR013320">
    <property type="entry name" value="ConA-like_dom_sf"/>
</dbReference>
<dbReference type="InterPro" id="IPR001791">
    <property type="entry name" value="Laminin_G"/>
</dbReference>
<dbReference type="Pfam" id="PF07645">
    <property type="entry name" value="EGF_CA"/>
    <property type="match status" value="1"/>
</dbReference>
<feature type="disulfide bond" evidence="6">
    <location>
        <begin position="1272"/>
        <end position="1281"/>
    </location>
</feature>
<dbReference type="GO" id="GO:0048513">
    <property type="term" value="P:animal organ development"/>
    <property type="evidence" value="ECO:0007669"/>
    <property type="project" value="UniProtKB-ARBA"/>
</dbReference>
<dbReference type="GO" id="GO:0030154">
    <property type="term" value="P:cell differentiation"/>
    <property type="evidence" value="ECO:0007669"/>
    <property type="project" value="UniProtKB-ARBA"/>
</dbReference>
<keyword evidence="3" id="KW-0677">Repeat</keyword>
<feature type="domain" description="Laminin G" evidence="9">
    <location>
        <begin position="311"/>
        <end position="524"/>
    </location>
</feature>
<keyword evidence="2" id="KW-0732">Signal</keyword>
<feature type="compositionally biased region" description="Basic and acidic residues" evidence="7">
    <location>
        <begin position="501"/>
        <end position="510"/>
    </location>
</feature>
<dbReference type="PROSITE" id="PS00010">
    <property type="entry name" value="ASX_HYDROXYL"/>
    <property type="match status" value="7"/>
</dbReference>
<evidence type="ECO:0000256" key="5">
    <source>
        <dbReference type="ARBA" id="ARBA00023180"/>
    </source>
</evidence>
<dbReference type="Pfam" id="PF02210">
    <property type="entry name" value="Laminin_G_2"/>
    <property type="match status" value="1"/>
</dbReference>
<feature type="domain" description="EGF-like" evidence="10">
    <location>
        <begin position="1334"/>
        <end position="1372"/>
    </location>
</feature>
<dbReference type="InterPro" id="IPR049883">
    <property type="entry name" value="NOTCH1_EGF-like"/>
</dbReference>
<feature type="domain" description="EGF-like" evidence="10">
    <location>
        <begin position="1179"/>
        <end position="1220"/>
    </location>
</feature>
<keyword evidence="4 6" id="KW-1015">Disulfide bond</keyword>
<dbReference type="InterPro" id="IPR000742">
    <property type="entry name" value="EGF"/>
</dbReference>
<name>A0AAV1JIH6_9NEOP</name>
<feature type="disulfide bond" evidence="6">
    <location>
        <begin position="803"/>
        <end position="812"/>
    </location>
</feature>
<keyword evidence="5" id="KW-0325">Glycoprotein</keyword>
<dbReference type="FunFam" id="2.10.25.10:FF:000122">
    <property type="entry name" value="Protein crumbs homolog 2"/>
    <property type="match status" value="1"/>
</dbReference>
<dbReference type="PANTHER" id="PTHR12916:SF4">
    <property type="entry name" value="UNINFLATABLE, ISOFORM C"/>
    <property type="match status" value="1"/>
</dbReference>
<evidence type="ECO:0000259" key="9">
    <source>
        <dbReference type="PROSITE" id="PS50025"/>
    </source>
</evidence>
<comment type="caution">
    <text evidence="6">Lacks conserved residue(s) required for the propagation of feature annotation.</text>
</comment>
<evidence type="ECO:0000256" key="2">
    <source>
        <dbReference type="ARBA" id="ARBA00022729"/>
    </source>
</evidence>
<feature type="domain" description="EGF-like" evidence="10">
    <location>
        <begin position="1066"/>
        <end position="1100"/>
    </location>
</feature>
<dbReference type="SMART" id="SM00179">
    <property type="entry name" value="EGF_CA"/>
    <property type="match status" value="10"/>
</dbReference>
<feature type="disulfide bond" evidence="6">
    <location>
        <begin position="552"/>
        <end position="561"/>
    </location>
</feature>
<dbReference type="Pfam" id="PF00008">
    <property type="entry name" value="EGF"/>
    <property type="match status" value="5"/>
</dbReference>
<gene>
    <name evidence="11" type="ORF">LNINA_LOCUS7444</name>
</gene>
<feature type="disulfide bond" evidence="6">
    <location>
        <begin position="1166"/>
        <end position="1175"/>
    </location>
</feature>
<dbReference type="GO" id="GO:0005509">
    <property type="term" value="F:calcium ion binding"/>
    <property type="evidence" value="ECO:0007669"/>
    <property type="project" value="InterPro"/>
</dbReference>
<dbReference type="CDD" id="cd00054">
    <property type="entry name" value="EGF_CA"/>
    <property type="match status" value="9"/>
</dbReference>
<dbReference type="SUPFAM" id="SSF49899">
    <property type="entry name" value="Concanavalin A-like lectins/glucanases"/>
    <property type="match status" value="4"/>
</dbReference>
<feature type="domain" description="EGF-like" evidence="10">
    <location>
        <begin position="236"/>
        <end position="266"/>
    </location>
</feature>
<feature type="disulfide bond" evidence="6">
    <location>
        <begin position="1210"/>
        <end position="1219"/>
    </location>
</feature>
<feature type="region of interest" description="Disordered" evidence="7">
    <location>
        <begin position="490"/>
        <end position="510"/>
    </location>
</feature>
<dbReference type="InterPro" id="IPR001881">
    <property type="entry name" value="EGF-like_Ca-bd_dom"/>
</dbReference>
<dbReference type="SMART" id="SM00181">
    <property type="entry name" value="EGF"/>
    <property type="match status" value="11"/>
</dbReference>
<comment type="caution">
    <text evidence="11">The sequence shown here is derived from an EMBL/GenBank/DDBJ whole genome shotgun (WGS) entry which is preliminary data.</text>
</comment>
<feature type="domain" description="EGF-like" evidence="10">
    <location>
        <begin position="1140"/>
        <end position="1176"/>
    </location>
</feature>
<feature type="domain" description="EGF-like" evidence="10">
    <location>
        <begin position="1284"/>
        <end position="1321"/>
    </location>
</feature>
<dbReference type="Proteomes" id="UP001497472">
    <property type="component" value="Unassembled WGS sequence"/>
</dbReference>
<keyword evidence="8" id="KW-1133">Transmembrane helix</keyword>
<dbReference type="FunFam" id="2.10.25.10:FF:000472">
    <property type="entry name" value="Uncharacterized protein, isoform A"/>
    <property type="match status" value="1"/>
</dbReference>
<dbReference type="InterPro" id="IPR013032">
    <property type="entry name" value="EGF-like_CS"/>
</dbReference>
<dbReference type="PROSITE" id="PS50026">
    <property type="entry name" value="EGF_3"/>
    <property type="match status" value="11"/>
</dbReference>
<dbReference type="SUPFAM" id="SSF57196">
    <property type="entry name" value="EGF/Laminin"/>
    <property type="match status" value="4"/>
</dbReference>
<feature type="transmembrane region" description="Helical" evidence="8">
    <location>
        <begin position="1387"/>
        <end position="1410"/>
    </location>
</feature>
<feature type="disulfide bond" evidence="6">
    <location>
        <begin position="1090"/>
        <end position="1099"/>
    </location>
</feature>
<dbReference type="Pfam" id="PF00054">
    <property type="entry name" value="Laminin_G_1"/>
    <property type="match status" value="1"/>
</dbReference>
<dbReference type="SUPFAM" id="SSF57184">
    <property type="entry name" value="Growth factor receptor domain"/>
    <property type="match status" value="1"/>
</dbReference>
<evidence type="ECO:0000313" key="11">
    <source>
        <dbReference type="EMBL" id="CAK1548011.1"/>
    </source>
</evidence>
<evidence type="ECO:0000256" key="1">
    <source>
        <dbReference type="ARBA" id="ARBA00022536"/>
    </source>
</evidence>
<dbReference type="PROSITE" id="PS00022">
    <property type="entry name" value="EGF_1"/>
    <property type="match status" value="11"/>
</dbReference>
<keyword evidence="8" id="KW-0812">Transmembrane</keyword>
<feature type="domain" description="EGF-like" evidence="10">
    <location>
        <begin position="526"/>
        <end position="562"/>
    </location>
</feature>
<evidence type="ECO:0000256" key="7">
    <source>
        <dbReference type="SAM" id="MobiDB-lite"/>
    </source>
</evidence>
<feature type="domain" description="EGF-like" evidence="10">
    <location>
        <begin position="777"/>
        <end position="813"/>
    </location>
</feature>
<dbReference type="InterPro" id="IPR000152">
    <property type="entry name" value="EGF-type_Asp/Asn_hydroxyl_site"/>
</dbReference>
<dbReference type="Pfam" id="PF12661">
    <property type="entry name" value="hEGF"/>
    <property type="match status" value="1"/>
</dbReference>
<keyword evidence="1 6" id="KW-0245">EGF-like domain</keyword>
<dbReference type="CDD" id="cd00110">
    <property type="entry name" value="LamG"/>
    <property type="match status" value="2"/>
</dbReference>
<feature type="disulfide bond" evidence="6">
    <location>
        <begin position="256"/>
        <end position="265"/>
    </location>
</feature>
<evidence type="ECO:0000256" key="4">
    <source>
        <dbReference type="ARBA" id="ARBA00023157"/>
    </source>
</evidence>
<proteinExistence type="predicted"/>
<feature type="domain" description="Laminin G" evidence="9">
    <location>
        <begin position="572"/>
        <end position="781"/>
    </location>
</feature>
<dbReference type="PANTHER" id="PTHR12916">
    <property type="entry name" value="CYTOCHROME C OXIDASE POLYPEPTIDE VIC-2"/>
    <property type="match status" value="1"/>
</dbReference>
<dbReference type="PROSITE" id="PS01187">
    <property type="entry name" value="EGF_CA"/>
    <property type="match status" value="3"/>
</dbReference>
<evidence type="ECO:0000256" key="8">
    <source>
        <dbReference type="SAM" id="Phobius"/>
    </source>
</evidence>
<evidence type="ECO:0000256" key="3">
    <source>
        <dbReference type="ARBA" id="ARBA00022737"/>
    </source>
</evidence>
<dbReference type="SMART" id="SM00282">
    <property type="entry name" value="LamG"/>
    <property type="match status" value="3"/>
</dbReference>
<feature type="disulfide bond" evidence="6">
    <location>
        <begin position="1128"/>
        <end position="1137"/>
    </location>
</feature>
<dbReference type="InterPro" id="IPR009030">
    <property type="entry name" value="Growth_fac_rcpt_cys_sf"/>
</dbReference>